<dbReference type="GO" id="GO:0010052">
    <property type="term" value="P:guard cell differentiation"/>
    <property type="evidence" value="ECO:0007669"/>
    <property type="project" value="InterPro"/>
</dbReference>
<dbReference type="Pfam" id="PF00010">
    <property type="entry name" value="HLH"/>
    <property type="match status" value="1"/>
</dbReference>
<evidence type="ECO:0000256" key="4">
    <source>
        <dbReference type="ARBA" id="ARBA00023163"/>
    </source>
</evidence>
<evidence type="ECO:0000256" key="1">
    <source>
        <dbReference type="ARBA" id="ARBA00004123"/>
    </source>
</evidence>
<dbReference type="GO" id="GO:0046983">
    <property type="term" value="F:protein dimerization activity"/>
    <property type="evidence" value="ECO:0007669"/>
    <property type="project" value="InterPro"/>
</dbReference>
<organism evidence="8 9">
    <name type="scientific">Trapa natans</name>
    <name type="common">Water chestnut</name>
    <dbReference type="NCBI Taxonomy" id="22666"/>
    <lineage>
        <taxon>Eukaryota</taxon>
        <taxon>Viridiplantae</taxon>
        <taxon>Streptophyta</taxon>
        <taxon>Embryophyta</taxon>
        <taxon>Tracheophyta</taxon>
        <taxon>Spermatophyta</taxon>
        <taxon>Magnoliopsida</taxon>
        <taxon>eudicotyledons</taxon>
        <taxon>Gunneridae</taxon>
        <taxon>Pentapetalae</taxon>
        <taxon>rosids</taxon>
        <taxon>malvids</taxon>
        <taxon>Myrtales</taxon>
        <taxon>Lythraceae</taxon>
        <taxon>Trapa</taxon>
    </lineage>
</organism>
<dbReference type="PANTHER" id="PTHR46684:SF6">
    <property type="entry name" value="TRANSCRIPTION FACTOR FAMA"/>
    <property type="match status" value="1"/>
</dbReference>
<keyword evidence="4" id="KW-0804">Transcription</keyword>
<dbReference type="InterPro" id="IPR011598">
    <property type="entry name" value="bHLH_dom"/>
</dbReference>
<name>A0AAN7LK75_TRANT</name>
<reference evidence="8 9" key="1">
    <citation type="journal article" date="2023" name="Hortic Res">
        <title>Pangenome of water caltrop reveals structural variations and asymmetric subgenome divergence after allopolyploidization.</title>
        <authorList>
            <person name="Zhang X."/>
            <person name="Chen Y."/>
            <person name="Wang L."/>
            <person name="Yuan Y."/>
            <person name="Fang M."/>
            <person name="Shi L."/>
            <person name="Lu R."/>
            <person name="Comes H.P."/>
            <person name="Ma Y."/>
            <person name="Chen Y."/>
            <person name="Huang G."/>
            <person name="Zhou Y."/>
            <person name="Zheng Z."/>
            <person name="Qiu Y."/>
        </authorList>
    </citation>
    <scope>NUCLEOTIDE SEQUENCE [LARGE SCALE GENOMIC DNA]</scope>
    <source>
        <strain evidence="8">F231</strain>
    </source>
</reference>
<evidence type="ECO:0000256" key="6">
    <source>
        <dbReference type="SAM" id="MobiDB-lite"/>
    </source>
</evidence>
<dbReference type="InterPro" id="IPR036638">
    <property type="entry name" value="HLH_DNA-bd_sf"/>
</dbReference>
<evidence type="ECO:0000313" key="8">
    <source>
        <dbReference type="EMBL" id="KAK4786975.1"/>
    </source>
</evidence>
<dbReference type="EMBL" id="JAXQNO010000012">
    <property type="protein sequence ID" value="KAK4786975.1"/>
    <property type="molecule type" value="Genomic_DNA"/>
</dbReference>
<protein>
    <recommendedName>
        <fullName evidence="7">BHLH domain-containing protein</fullName>
    </recommendedName>
</protein>
<feature type="compositionally biased region" description="Low complexity" evidence="6">
    <location>
        <begin position="82"/>
        <end position="93"/>
    </location>
</feature>
<feature type="domain" description="BHLH" evidence="7">
    <location>
        <begin position="3"/>
        <end position="54"/>
    </location>
</feature>
<dbReference type="InterPro" id="IPR044283">
    <property type="entry name" value="FAMA/SPEECHLESS/MUTE-like"/>
</dbReference>
<feature type="region of interest" description="Disordered" evidence="6">
    <location>
        <begin position="69"/>
        <end position="109"/>
    </location>
</feature>
<dbReference type="AlphaFoldDB" id="A0AAN7LK75"/>
<dbReference type="Proteomes" id="UP001346149">
    <property type="component" value="Unassembled WGS sequence"/>
</dbReference>
<dbReference type="GO" id="GO:0003677">
    <property type="term" value="F:DNA binding"/>
    <property type="evidence" value="ECO:0007669"/>
    <property type="project" value="UniProtKB-KW"/>
</dbReference>
<evidence type="ECO:0000256" key="5">
    <source>
        <dbReference type="ARBA" id="ARBA00023242"/>
    </source>
</evidence>
<sequence>MESEKMTPITVQRNRKRQINEHLQVLRSLMPGSYVQKGDQASVIGGTIEFVRDLEQLLQCLESQKRRRLYGDGGGAPSQMGQQLPPSQPQFFPTNTTTSMPIPPAQMNELVDFDTGPREDVAESKSVLADIEVKVLGLDA</sequence>
<dbReference type="SMART" id="SM00353">
    <property type="entry name" value="HLH"/>
    <property type="match status" value="1"/>
</dbReference>
<comment type="subcellular location">
    <subcellularLocation>
        <location evidence="1">Nucleus</location>
    </subcellularLocation>
</comment>
<dbReference type="PROSITE" id="PS50888">
    <property type="entry name" value="BHLH"/>
    <property type="match status" value="1"/>
</dbReference>
<dbReference type="SUPFAM" id="SSF47459">
    <property type="entry name" value="HLH, helix-loop-helix DNA-binding domain"/>
    <property type="match status" value="1"/>
</dbReference>
<evidence type="ECO:0000313" key="9">
    <source>
        <dbReference type="Proteomes" id="UP001346149"/>
    </source>
</evidence>
<accession>A0AAN7LK75</accession>
<comment type="caution">
    <text evidence="8">The sequence shown here is derived from an EMBL/GenBank/DDBJ whole genome shotgun (WGS) entry which is preliminary data.</text>
</comment>
<evidence type="ECO:0000256" key="2">
    <source>
        <dbReference type="ARBA" id="ARBA00023015"/>
    </source>
</evidence>
<dbReference type="GO" id="GO:0005634">
    <property type="term" value="C:nucleus"/>
    <property type="evidence" value="ECO:0007669"/>
    <property type="project" value="UniProtKB-SubCell"/>
</dbReference>
<dbReference type="GO" id="GO:0003700">
    <property type="term" value="F:DNA-binding transcription factor activity"/>
    <property type="evidence" value="ECO:0007669"/>
    <property type="project" value="InterPro"/>
</dbReference>
<keyword evidence="3" id="KW-0238">DNA-binding</keyword>
<keyword evidence="2" id="KW-0805">Transcription regulation</keyword>
<proteinExistence type="predicted"/>
<gene>
    <name evidence="8" type="ORF">SAY86_010808</name>
</gene>
<keyword evidence="9" id="KW-1185">Reference proteome</keyword>
<dbReference type="PANTHER" id="PTHR46684">
    <property type="entry name" value="TRANSCRIPTION FACTOR FAMA"/>
    <property type="match status" value="1"/>
</dbReference>
<evidence type="ECO:0000259" key="7">
    <source>
        <dbReference type="PROSITE" id="PS50888"/>
    </source>
</evidence>
<evidence type="ECO:0000256" key="3">
    <source>
        <dbReference type="ARBA" id="ARBA00023125"/>
    </source>
</evidence>
<keyword evidence="5" id="KW-0539">Nucleus</keyword>
<dbReference type="Gene3D" id="4.10.280.10">
    <property type="entry name" value="Helix-loop-helix DNA-binding domain"/>
    <property type="match status" value="1"/>
</dbReference>
<dbReference type="GO" id="GO:0045893">
    <property type="term" value="P:positive regulation of DNA-templated transcription"/>
    <property type="evidence" value="ECO:0007669"/>
    <property type="project" value="TreeGrafter"/>
</dbReference>